<dbReference type="PROSITE" id="PS51747">
    <property type="entry name" value="CYT_DCMP_DEAMINASES_2"/>
    <property type="match status" value="1"/>
</dbReference>
<evidence type="ECO:0000259" key="1">
    <source>
        <dbReference type="PROSITE" id="PS51747"/>
    </source>
</evidence>
<dbReference type="Proteomes" id="UP000295804">
    <property type="component" value="Unassembled WGS sequence"/>
</dbReference>
<evidence type="ECO:0000313" key="2">
    <source>
        <dbReference type="EMBL" id="TDV49474.1"/>
    </source>
</evidence>
<dbReference type="Gene3D" id="3.40.140.10">
    <property type="entry name" value="Cytidine Deaminase, domain 2"/>
    <property type="match status" value="1"/>
</dbReference>
<sequence>MLADLQQHRAFMELAIHEMSNCPGGTKVGAVLVVDNKVVGTGFKTSGCHAERAAINQAKANGIDLRQAVLYTTLEPCVQVKKTQKIACCSSLIVAEGIRRVFIGYTDPNPRVLRQGWRSLRDDGVELLYFPKDLRSAIEAIDPFVHVFSQSIGPTGTMVVDVLEPETVTIQFSEADPRTMAIRWSWSGKNQAFAYSSAGIDVALAREAREFSEIDDPGIFKFGSQARVPIGNIVIFCHQDAYLLAKVLEAKAGPSYGDEHYLVKFQYQIRLRSG</sequence>
<dbReference type="RefSeq" id="WP_134175369.1">
    <property type="nucleotide sequence ID" value="NZ_SOCQ01000004.1"/>
</dbReference>
<feature type="domain" description="CMP/dCMP-type deaminase" evidence="1">
    <location>
        <begin position="6"/>
        <end position="120"/>
    </location>
</feature>
<dbReference type="InterPro" id="IPR002125">
    <property type="entry name" value="CMP_dCMP_dom"/>
</dbReference>
<dbReference type="PANTHER" id="PTHR11079">
    <property type="entry name" value="CYTOSINE DEAMINASE FAMILY MEMBER"/>
    <property type="match status" value="1"/>
</dbReference>
<dbReference type="EMBL" id="SOCQ01000004">
    <property type="protein sequence ID" value="TDV49474.1"/>
    <property type="molecule type" value="Genomic_DNA"/>
</dbReference>
<dbReference type="InterPro" id="IPR016193">
    <property type="entry name" value="Cytidine_deaminase-like"/>
</dbReference>
<comment type="caution">
    <text evidence="2">The sequence shown here is derived from an EMBL/GenBank/DDBJ whole genome shotgun (WGS) entry which is preliminary data.</text>
</comment>
<dbReference type="Pfam" id="PF00383">
    <property type="entry name" value="dCMP_cyt_deam_1"/>
    <property type="match status" value="1"/>
</dbReference>
<organism evidence="2 3">
    <name type="scientific">Pseudomonas helmanticensis</name>
    <dbReference type="NCBI Taxonomy" id="1471381"/>
    <lineage>
        <taxon>Bacteria</taxon>
        <taxon>Pseudomonadati</taxon>
        <taxon>Pseudomonadota</taxon>
        <taxon>Gammaproteobacteria</taxon>
        <taxon>Pseudomonadales</taxon>
        <taxon>Pseudomonadaceae</taxon>
        <taxon>Pseudomonas</taxon>
    </lineage>
</organism>
<accession>A0A4R7VJ67</accession>
<dbReference type="GO" id="GO:0008835">
    <property type="term" value="F:diaminohydroxyphosphoribosylaminopyrimidine deaminase activity"/>
    <property type="evidence" value="ECO:0007669"/>
    <property type="project" value="TreeGrafter"/>
</dbReference>
<protein>
    <submittedName>
        <fullName evidence="2">Diaminohydroxyphosphoribosylaminopyrimidine deaminase</fullName>
    </submittedName>
</protein>
<gene>
    <name evidence="2" type="ORF">EDF87_104120</name>
</gene>
<name>A0A4R7VJ67_9PSED</name>
<dbReference type="AlphaFoldDB" id="A0A4R7VJ67"/>
<dbReference type="PANTHER" id="PTHR11079:SF162">
    <property type="entry name" value="RIBOFLAVIN BIOSYNTHESIS PROTEIN PYRD, CHLOROPLASTIC"/>
    <property type="match status" value="1"/>
</dbReference>
<dbReference type="SUPFAM" id="SSF53927">
    <property type="entry name" value="Cytidine deaminase-like"/>
    <property type="match status" value="1"/>
</dbReference>
<evidence type="ECO:0000313" key="3">
    <source>
        <dbReference type="Proteomes" id="UP000295804"/>
    </source>
</evidence>
<reference evidence="2 3" key="1">
    <citation type="submission" date="2019-03" db="EMBL/GenBank/DDBJ databases">
        <title>Genomic analyses of the natural microbiome of Caenorhabditis elegans.</title>
        <authorList>
            <person name="Samuel B."/>
        </authorList>
    </citation>
    <scope>NUCLEOTIDE SEQUENCE [LARGE SCALE GENOMIC DNA]</scope>
    <source>
        <strain evidence="2 3">BIGb0525</strain>
    </source>
</reference>
<proteinExistence type="predicted"/>